<organism evidence="2 5">
    <name type="scientific">Bradyrhizobium zhengyangense</name>
    <dbReference type="NCBI Taxonomy" id="2911009"/>
    <lineage>
        <taxon>Bacteria</taxon>
        <taxon>Pseudomonadati</taxon>
        <taxon>Pseudomonadota</taxon>
        <taxon>Alphaproteobacteria</taxon>
        <taxon>Hyphomicrobiales</taxon>
        <taxon>Nitrobacteraceae</taxon>
        <taxon>Bradyrhizobium</taxon>
    </lineage>
</organism>
<evidence type="ECO:0000259" key="1">
    <source>
        <dbReference type="Pfam" id="PF20247"/>
    </source>
</evidence>
<protein>
    <recommendedName>
        <fullName evidence="1">DUF6602 domain-containing protein</fullName>
    </recommendedName>
</protein>
<dbReference type="Proteomes" id="UP001139054">
    <property type="component" value="Unassembled WGS sequence"/>
</dbReference>
<dbReference type="EMBL" id="JAKLUA010000004">
    <property type="protein sequence ID" value="MCG2668326.1"/>
    <property type="molecule type" value="Genomic_DNA"/>
</dbReference>
<evidence type="ECO:0000313" key="2">
    <source>
        <dbReference type="EMBL" id="MCG2626320.1"/>
    </source>
</evidence>
<dbReference type="Proteomes" id="UP001139012">
    <property type="component" value="Unassembled WGS sequence"/>
</dbReference>
<dbReference type="InterPro" id="IPR046537">
    <property type="entry name" value="DUF6602"/>
</dbReference>
<accession>A0A9X1R9T5</accession>
<sequence>MSGWSLETLLAGLHGEISLRLERSRAAIGHPVAKGDATEGIWIELLKNYLPERYRVDRAFVIDSTDTTSQQIDIVVYDRQYTPLIFKQDGTLVIPAESVYAVFEAKQSIDADQVEYAAKKIASVRSLYRTSLPIPSAAGVQPAKPPGHIIGGLLTFESEWNPPMGAPLLKALATAEATASLDLGCVAAHGIFMRQDDGNVLEADKRAATAFLLELIARLQTSATVPMIDVRAYARFLKG</sequence>
<feature type="domain" description="DUF6602" evidence="1">
    <location>
        <begin position="23"/>
        <end position="127"/>
    </location>
</feature>
<dbReference type="CDD" id="cd21411">
    <property type="entry name" value="NucC"/>
    <property type="match status" value="1"/>
</dbReference>
<comment type="caution">
    <text evidence="2">The sequence shown here is derived from an EMBL/GenBank/DDBJ whole genome shotgun (WGS) entry which is preliminary data.</text>
</comment>
<dbReference type="AlphaFoldDB" id="A0A9X1R9T5"/>
<name>A0A9X1R9T5_9BRAD</name>
<dbReference type="EMBL" id="JAKLTY010000003">
    <property type="protein sequence ID" value="MCG2626320.1"/>
    <property type="molecule type" value="Genomic_DNA"/>
</dbReference>
<dbReference type="RefSeq" id="WP_237871140.1">
    <property type="nucleotide sequence ID" value="NZ_JAKLTY010000003.1"/>
</dbReference>
<gene>
    <name evidence="3" type="ORF">L6637_15310</name>
    <name evidence="2" type="ORF">L6654_06745</name>
</gene>
<proteinExistence type="predicted"/>
<reference evidence="2" key="1">
    <citation type="submission" date="2022-01" db="EMBL/GenBank/DDBJ databases">
        <title>Genome sequnece data of strain Bradyrhizobium sp. nov.</title>
        <authorList>
            <person name="Zhang J."/>
        </authorList>
    </citation>
    <scope>NUCLEOTIDE SEQUENCE</scope>
    <source>
        <strain evidence="3">WYCCWR 12774</strain>
        <strain evidence="2">WYCCWR 13023</strain>
    </source>
</reference>
<dbReference type="Pfam" id="PF20247">
    <property type="entry name" value="DUF6602"/>
    <property type="match status" value="1"/>
</dbReference>
<evidence type="ECO:0000313" key="3">
    <source>
        <dbReference type="EMBL" id="MCG2668326.1"/>
    </source>
</evidence>
<evidence type="ECO:0000313" key="5">
    <source>
        <dbReference type="Proteomes" id="UP001139054"/>
    </source>
</evidence>
<keyword evidence="4" id="KW-1185">Reference proteome</keyword>
<evidence type="ECO:0000313" key="4">
    <source>
        <dbReference type="Proteomes" id="UP001139012"/>
    </source>
</evidence>